<proteinExistence type="predicted"/>
<dbReference type="InterPro" id="IPR029058">
    <property type="entry name" value="AB_hydrolase_fold"/>
</dbReference>
<reference evidence="2" key="1">
    <citation type="submission" date="2022-10" db="EMBL/GenBank/DDBJ databases">
        <title>The WGS of Solirubrobacter sp. CPCC 204708.</title>
        <authorList>
            <person name="Jiang Z."/>
        </authorList>
    </citation>
    <scope>NUCLEOTIDE SEQUENCE</scope>
    <source>
        <strain evidence="2">CPCC 204708</strain>
    </source>
</reference>
<sequence>MATFVFVHGAWHGGWCWRDVATELAFAGHDVLTPTLSGLAERRSMAASATLDGHVEELAGLLYFADLREVVLVGHSYGGMVVTGAAARAHARIARLVFLDAFVPEDGQSFFDLLLPARRKAYDEATSGGVVVPPSPEVFGVVGERADWVSDRLTPHPLATLTQPLPAPSSPPLARQYVRCTQGPLTASFSGFATRLRDTAGWDVVDFDAPHDAMVTHPTDLAALLAVA</sequence>
<keyword evidence="2" id="KW-0378">Hydrolase</keyword>
<gene>
    <name evidence="2" type="ORF">OJ962_27315</name>
</gene>
<dbReference type="RefSeq" id="WP_202952430.1">
    <property type="nucleotide sequence ID" value="NZ_JAPCID010000052.1"/>
</dbReference>
<dbReference type="Proteomes" id="UP001147700">
    <property type="component" value="Unassembled WGS sequence"/>
</dbReference>
<dbReference type="EMBL" id="JAPCID010000052">
    <property type="protein sequence ID" value="MDA0141237.1"/>
    <property type="molecule type" value="Genomic_DNA"/>
</dbReference>
<keyword evidence="3" id="KW-1185">Reference proteome</keyword>
<protein>
    <submittedName>
        <fullName evidence="2">Alpha/beta hydrolase</fullName>
    </submittedName>
</protein>
<dbReference type="PANTHER" id="PTHR37017:SF11">
    <property type="entry name" value="ESTERASE_LIPASE_THIOESTERASE DOMAIN-CONTAINING PROTEIN"/>
    <property type="match status" value="1"/>
</dbReference>
<dbReference type="InterPro" id="IPR000073">
    <property type="entry name" value="AB_hydrolase_1"/>
</dbReference>
<accession>A0ABT4RRK6</accession>
<dbReference type="SUPFAM" id="SSF53474">
    <property type="entry name" value="alpha/beta-Hydrolases"/>
    <property type="match status" value="1"/>
</dbReference>
<evidence type="ECO:0000313" key="2">
    <source>
        <dbReference type="EMBL" id="MDA0141237.1"/>
    </source>
</evidence>
<dbReference type="Pfam" id="PF12697">
    <property type="entry name" value="Abhydrolase_6"/>
    <property type="match status" value="1"/>
</dbReference>
<feature type="domain" description="AB hydrolase-1" evidence="1">
    <location>
        <begin position="4"/>
        <end position="223"/>
    </location>
</feature>
<name>A0ABT4RRK6_9ACTN</name>
<dbReference type="InterPro" id="IPR052897">
    <property type="entry name" value="Sec-Metab_Biosynth_Hydrolase"/>
</dbReference>
<comment type="caution">
    <text evidence="2">The sequence shown here is derived from an EMBL/GenBank/DDBJ whole genome shotgun (WGS) entry which is preliminary data.</text>
</comment>
<evidence type="ECO:0000259" key="1">
    <source>
        <dbReference type="Pfam" id="PF12697"/>
    </source>
</evidence>
<dbReference type="GO" id="GO:0016787">
    <property type="term" value="F:hydrolase activity"/>
    <property type="evidence" value="ECO:0007669"/>
    <property type="project" value="UniProtKB-KW"/>
</dbReference>
<dbReference type="PANTHER" id="PTHR37017">
    <property type="entry name" value="AB HYDROLASE-1 DOMAIN-CONTAINING PROTEIN-RELATED"/>
    <property type="match status" value="1"/>
</dbReference>
<evidence type="ECO:0000313" key="3">
    <source>
        <dbReference type="Proteomes" id="UP001147700"/>
    </source>
</evidence>
<organism evidence="2 3">
    <name type="scientific">Solirubrobacter deserti</name>
    <dbReference type="NCBI Taxonomy" id="2282478"/>
    <lineage>
        <taxon>Bacteria</taxon>
        <taxon>Bacillati</taxon>
        <taxon>Actinomycetota</taxon>
        <taxon>Thermoleophilia</taxon>
        <taxon>Solirubrobacterales</taxon>
        <taxon>Solirubrobacteraceae</taxon>
        <taxon>Solirubrobacter</taxon>
    </lineage>
</organism>
<dbReference type="Gene3D" id="3.40.50.1820">
    <property type="entry name" value="alpha/beta hydrolase"/>
    <property type="match status" value="1"/>
</dbReference>